<evidence type="ECO:0000313" key="3">
    <source>
        <dbReference type="Proteomes" id="UP000823749"/>
    </source>
</evidence>
<organism evidence="2 3">
    <name type="scientific">Rhododendron griersonianum</name>
    <dbReference type="NCBI Taxonomy" id="479676"/>
    <lineage>
        <taxon>Eukaryota</taxon>
        <taxon>Viridiplantae</taxon>
        <taxon>Streptophyta</taxon>
        <taxon>Embryophyta</taxon>
        <taxon>Tracheophyta</taxon>
        <taxon>Spermatophyta</taxon>
        <taxon>Magnoliopsida</taxon>
        <taxon>eudicotyledons</taxon>
        <taxon>Gunneridae</taxon>
        <taxon>Pentapetalae</taxon>
        <taxon>asterids</taxon>
        <taxon>Ericales</taxon>
        <taxon>Ericaceae</taxon>
        <taxon>Ericoideae</taxon>
        <taxon>Rhodoreae</taxon>
        <taxon>Rhododendron</taxon>
    </lineage>
</organism>
<gene>
    <name evidence="2" type="ORF">RHGRI_011669</name>
</gene>
<dbReference type="Proteomes" id="UP000823749">
    <property type="component" value="Chromosome 4"/>
</dbReference>
<comment type="caution">
    <text evidence="2">The sequence shown here is derived from an EMBL/GenBank/DDBJ whole genome shotgun (WGS) entry which is preliminary data.</text>
</comment>
<feature type="region of interest" description="Disordered" evidence="1">
    <location>
        <begin position="1"/>
        <end position="81"/>
    </location>
</feature>
<feature type="compositionally biased region" description="Basic and acidic residues" evidence="1">
    <location>
        <begin position="64"/>
        <end position="75"/>
    </location>
</feature>
<accession>A0AAV6KP68</accession>
<dbReference type="EMBL" id="JACTNZ010000004">
    <property type="protein sequence ID" value="KAG5553878.1"/>
    <property type="molecule type" value="Genomic_DNA"/>
</dbReference>
<evidence type="ECO:0000313" key="2">
    <source>
        <dbReference type="EMBL" id="KAG5553878.1"/>
    </source>
</evidence>
<name>A0AAV6KP68_9ERIC</name>
<reference evidence="2" key="1">
    <citation type="submission" date="2020-08" db="EMBL/GenBank/DDBJ databases">
        <title>Plant Genome Project.</title>
        <authorList>
            <person name="Zhang R.-G."/>
        </authorList>
    </citation>
    <scope>NUCLEOTIDE SEQUENCE</scope>
    <source>
        <strain evidence="2">WSP0</strain>
        <tissue evidence="2">Leaf</tissue>
    </source>
</reference>
<keyword evidence="3" id="KW-1185">Reference proteome</keyword>
<protein>
    <submittedName>
        <fullName evidence="2">Uncharacterized protein</fullName>
    </submittedName>
</protein>
<sequence length="81" mass="8775">MSQKVSRHQRRASQSVFALPDDLSAPPPPNTGGEFKVSPPRQGDQSQLHESHVAQPPPPPEISDQGKKGVVDQKASRKSVK</sequence>
<feature type="compositionally biased region" description="Basic residues" evidence="1">
    <location>
        <begin position="1"/>
        <end position="11"/>
    </location>
</feature>
<evidence type="ECO:0000256" key="1">
    <source>
        <dbReference type="SAM" id="MobiDB-lite"/>
    </source>
</evidence>
<dbReference type="AlphaFoldDB" id="A0AAV6KP68"/>
<proteinExistence type="predicted"/>